<accession>A0ABD3MVY4</accession>
<dbReference type="SUPFAM" id="SSF51126">
    <property type="entry name" value="Pectin lyase-like"/>
    <property type="match status" value="1"/>
</dbReference>
<comment type="caution">
    <text evidence="1">The sequence shown here is derived from an EMBL/GenBank/DDBJ whole genome shotgun (WGS) entry which is preliminary data.</text>
</comment>
<gene>
    <name evidence="1" type="ORF">ACHAWO_013681</name>
</gene>
<dbReference type="EMBL" id="JALLPJ020001357">
    <property type="protein sequence ID" value="KAL3767862.1"/>
    <property type="molecule type" value="Genomic_DNA"/>
</dbReference>
<reference evidence="1 2" key="1">
    <citation type="submission" date="2024-10" db="EMBL/GenBank/DDBJ databases">
        <title>Updated reference genomes for cyclostephanoid diatoms.</title>
        <authorList>
            <person name="Roberts W.R."/>
            <person name="Alverson A.J."/>
        </authorList>
    </citation>
    <scope>NUCLEOTIDE SEQUENCE [LARGE SCALE GENOMIC DNA]</scope>
    <source>
        <strain evidence="1 2">AJA010-31</strain>
    </source>
</reference>
<dbReference type="Proteomes" id="UP001530400">
    <property type="component" value="Unassembled WGS sequence"/>
</dbReference>
<evidence type="ECO:0000313" key="2">
    <source>
        <dbReference type="Proteomes" id="UP001530400"/>
    </source>
</evidence>
<dbReference type="AlphaFoldDB" id="A0ABD3MVY4"/>
<proteinExistence type="predicted"/>
<sequence>MKHDNIVEVQNPSDEQIAESFDPQVQGLETYMKQEYALDFFAAVAVQADDVSFSLNGYTIEQCAENALMQRFFAVFELASAPFFKGAGPSDFVTGDSSNFIAAANFKLTGPGTIGRSLHHSIHISGVMFIDFEVGAVSLNNVKGLEIKNCDIPHNRHDVPVLGIFSAATQIRPYLKHLKETQPNYDMVLGGITKTIGEVYDALVASIASVYMDVKNYGAIQESNPNYNLFNNPEKIIDGPCYAFGGFGTALSLDTSVLSSDVSITNNHVENIKCFTNEILALSLIKQS</sequence>
<protein>
    <submittedName>
        <fullName evidence="1">Uncharacterized protein</fullName>
    </submittedName>
</protein>
<name>A0ABD3MVY4_9STRA</name>
<organism evidence="1 2">
    <name type="scientific">Cyclotella atomus</name>
    <dbReference type="NCBI Taxonomy" id="382360"/>
    <lineage>
        <taxon>Eukaryota</taxon>
        <taxon>Sar</taxon>
        <taxon>Stramenopiles</taxon>
        <taxon>Ochrophyta</taxon>
        <taxon>Bacillariophyta</taxon>
        <taxon>Coscinodiscophyceae</taxon>
        <taxon>Thalassiosirophycidae</taxon>
        <taxon>Stephanodiscales</taxon>
        <taxon>Stephanodiscaceae</taxon>
        <taxon>Cyclotella</taxon>
    </lineage>
</organism>
<dbReference type="InterPro" id="IPR011050">
    <property type="entry name" value="Pectin_lyase_fold/virulence"/>
</dbReference>
<evidence type="ECO:0000313" key="1">
    <source>
        <dbReference type="EMBL" id="KAL3767862.1"/>
    </source>
</evidence>
<keyword evidence="2" id="KW-1185">Reference proteome</keyword>